<evidence type="ECO:0000256" key="1">
    <source>
        <dbReference type="ARBA" id="ARBA00001961"/>
    </source>
</evidence>
<dbReference type="GO" id="GO:0005506">
    <property type="term" value="F:iron ion binding"/>
    <property type="evidence" value="ECO:0007669"/>
    <property type="project" value="InterPro"/>
</dbReference>
<evidence type="ECO:0000259" key="7">
    <source>
        <dbReference type="PROSITE" id="PS51471"/>
    </source>
</evidence>
<evidence type="ECO:0000256" key="6">
    <source>
        <dbReference type="SAM" id="MobiDB-lite"/>
    </source>
</evidence>
<keyword evidence="3" id="KW-0223">Dioxygenase</keyword>
<evidence type="ECO:0000256" key="5">
    <source>
        <dbReference type="ARBA" id="ARBA00023004"/>
    </source>
</evidence>
<dbReference type="OrthoDB" id="69177at2759"/>
<evidence type="ECO:0000256" key="4">
    <source>
        <dbReference type="ARBA" id="ARBA00023002"/>
    </source>
</evidence>
<keyword evidence="4" id="KW-0560">Oxidoreductase</keyword>
<dbReference type="GO" id="GO:0004656">
    <property type="term" value="F:procollagen-proline 4-dioxygenase activity"/>
    <property type="evidence" value="ECO:0007669"/>
    <property type="project" value="TreeGrafter"/>
</dbReference>
<dbReference type="InterPro" id="IPR005123">
    <property type="entry name" value="Oxoglu/Fe-dep_dioxygenase_dom"/>
</dbReference>
<accession>A0A485KYX4</accession>
<keyword evidence="5" id="KW-0408">Iron</keyword>
<sequence>MNFIDVLSSKLAPCLTCPPPHPIRVETIALADKSQLVLVLDNVLSPSECLALINASECKGYEAALIHMGGGRQVLCTDMRNNDRCILDDRDAATIIWDRIRPFLPATFEGNDVIGINERLRFLRYGPGQEFKPHFDGCFTRPTEPTEVSFLTIQFYLNGGKQKLVGGATTIFDGPNQVQIHPTAGRVLVFQHNGVWHAGSPVVAGRKYTIRSDIMCRLSPNYIRTPQNSPDNYSHEDTAPRTGRCRRLRQN</sequence>
<dbReference type="SMART" id="SM00702">
    <property type="entry name" value="P4Hc"/>
    <property type="match status" value="1"/>
</dbReference>
<evidence type="ECO:0000313" key="10">
    <source>
        <dbReference type="Proteomes" id="UP000332933"/>
    </source>
</evidence>
<feature type="domain" description="Fe2OG dioxygenase" evidence="7">
    <location>
        <begin position="115"/>
        <end position="226"/>
    </location>
</feature>
<dbReference type="Gene3D" id="2.60.120.620">
    <property type="entry name" value="q2cbj1_9rhob like domain"/>
    <property type="match status" value="1"/>
</dbReference>
<comment type="cofactor">
    <cofactor evidence="1">
        <name>L-ascorbate</name>
        <dbReference type="ChEBI" id="CHEBI:38290"/>
    </cofactor>
</comment>
<dbReference type="PROSITE" id="PS51471">
    <property type="entry name" value="FE2OG_OXY"/>
    <property type="match status" value="1"/>
</dbReference>
<dbReference type="SUPFAM" id="SSF51197">
    <property type="entry name" value="Clavaminate synthase-like"/>
    <property type="match status" value="1"/>
</dbReference>
<feature type="compositionally biased region" description="Polar residues" evidence="6">
    <location>
        <begin position="222"/>
        <end position="232"/>
    </location>
</feature>
<keyword evidence="10" id="KW-1185">Reference proteome</keyword>
<reference evidence="9 10" key="1">
    <citation type="submission" date="2019-03" db="EMBL/GenBank/DDBJ databases">
        <authorList>
            <person name="Gaulin E."/>
            <person name="Dumas B."/>
        </authorList>
    </citation>
    <scope>NUCLEOTIDE SEQUENCE [LARGE SCALE GENOMIC DNA]</scope>
    <source>
        <strain evidence="9">CBS 568.67</strain>
    </source>
</reference>
<dbReference type="PANTHER" id="PTHR10869">
    <property type="entry name" value="PROLYL 4-HYDROXYLASE ALPHA SUBUNIT"/>
    <property type="match status" value="1"/>
</dbReference>
<feature type="region of interest" description="Disordered" evidence="6">
    <location>
        <begin position="221"/>
        <end position="242"/>
    </location>
</feature>
<dbReference type="AlphaFoldDB" id="A0A485KYX4"/>
<reference evidence="8" key="2">
    <citation type="submission" date="2019-06" db="EMBL/GenBank/DDBJ databases">
        <title>Genomics analysis of Aphanomyces spp. identifies a new class of oomycete effector associated with host adaptation.</title>
        <authorList>
            <person name="Gaulin E."/>
        </authorList>
    </citation>
    <scope>NUCLEOTIDE SEQUENCE</scope>
    <source>
        <strain evidence="8">CBS 578.67</strain>
    </source>
</reference>
<evidence type="ECO:0000256" key="2">
    <source>
        <dbReference type="ARBA" id="ARBA00022723"/>
    </source>
</evidence>
<organism evidence="9 10">
    <name type="scientific">Aphanomyces stellatus</name>
    <dbReference type="NCBI Taxonomy" id="120398"/>
    <lineage>
        <taxon>Eukaryota</taxon>
        <taxon>Sar</taxon>
        <taxon>Stramenopiles</taxon>
        <taxon>Oomycota</taxon>
        <taxon>Saprolegniomycetes</taxon>
        <taxon>Saprolegniales</taxon>
        <taxon>Verrucalvaceae</taxon>
        <taxon>Aphanomyces</taxon>
    </lineage>
</organism>
<keyword evidence="2" id="KW-0479">Metal-binding</keyword>
<evidence type="ECO:0000313" key="8">
    <source>
        <dbReference type="EMBL" id="KAF0695416.1"/>
    </source>
</evidence>
<evidence type="ECO:0000313" key="9">
    <source>
        <dbReference type="EMBL" id="VFT90598.1"/>
    </source>
</evidence>
<dbReference type="InterPro" id="IPR044862">
    <property type="entry name" value="Pro_4_hyd_alph_FE2OG_OXY"/>
</dbReference>
<dbReference type="Pfam" id="PF13640">
    <property type="entry name" value="2OG-FeII_Oxy_3"/>
    <property type="match status" value="1"/>
</dbReference>
<protein>
    <submittedName>
        <fullName evidence="9">Aste57867_13765 protein</fullName>
    </submittedName>
</protein>
<dbReference type="InterPro" id="IPR045054">
    <property type="entry name" value="P4HA-like"/>
</dbReference>
<proteinExistence type="predicted"/>
<evidence type="ECO:0000256" key="3">
    <source>
        <dbReference type="ARBA" id="ARBA00022964"/>
    </source>
</evidence>
<dbReference type="GO" id="GO:0005783">
    <property type="term" value="C:endoplasmic reticulum"/>
    <property type="evidence" value="ECO:0007669"/>
    <property type="project" value="TreeGrafter"/>
</dbReference>
<name>A0A485KYX4_9STRA</name>
<dbReference type="PANTHER" id="PTHR10869:SF241">
    <property type="entry name" value="FE2OG DIOXYGENASE DOMAIN-CONTAINING PROTEIN"/>
    <property type="match status" value="1"/>
</dbReference>
<dbReference type="EMBL" id="VJMH01005480">
    <property type="protein sequence ID" value="KAF0695416.1"/>
    <property type="molecule type" value="Genomic_DNA"/>
</dbReference>
<gene>
    <name evidence="9" type="primary">Aste57867_13765</name>
    <name evidence="8" type="ORF">As57867_013715</name>
    <name evidence="9" type="ORF">ASTE57867_13765</name>
</gene>
<dbReference type="GO" id="GO:0031418">
    <property type="term" value="F:L-ascorbic acid binding"/>
    <property type="evidence" value="ECO:0007669"/>
    <property type="project" value="InterPro"/>
</dbReference>
<dbReference type="Proteomes" id="UP000332933">
    <property type="component" value="Unassembled WGS sequence"/>
</dbReference>
<dbReference type="EMBL" id="CAADRA010005501">
    <property type="protein sequence ID" value="VFT90598.1"/>
    <property type="molecule type" value="Genomic_DNA"/>
</dbReference>
<dbReference type="InterPro" id="IPR006620">
    <property type="entry name" value="Pro_4_hyd_alph"/>
</dbReference>